<dbReference type="RefSeq" id="WP_209595056.1">
    <property type="nucleotide sequence ID" value="NZ_JAGJCF010000009.1"/>
</dbReference>
<accession>A0ABS4BK67</accession>
<feature type="compositionally biased region" description="Acidic residues" evidence="1">
    <location>
        <begin position="61"/>
        <end position="71"/>
    </location>
</feature>
<organism evidence="2 3">
    <name type="scientific">Jiella mangrovi</name>
    <dbReference type="NCBI Taxonomy" id="2821407"/>
    <lineage>
        <taxon>Bacteria</taxon>
        <taxon>Pseudomonadati</taxon>
        <taxon>Pseudomonadota</taxon>
        <taxon>Alphaproteobacteria</taxon>
        <taxon>Hyphomicrobiales</taxon>
        <taxon>Aurantimonadaceae</taxon>
        <taxon>Jiella</taxon>
    </lineage>
</organism>
<proteinExistence type="predicted"/>
<protein>
    <recommendedName>
        <fullName evidence="4">J domain-containing protein</fullName>
    </recommendedName>
</protein>
<dbReference type="EMBL" id="JAGJCF010000009">
    <property type="protein sequence ID" value="MBP0616566.1"/>
    <property type="molecule type" value="Genomic_DNA"/>
</dbReference>
<feature type="compositionally biased region" description="Basic and acidic residues" evidence="1">
    <location>
        <begin position="73"/>
        <end position="93"/>
    </location>
</feature>
<reference evidence="2 3" key="1">
    <citation type="submission" date="2021-04" db="EMBL/GenBank/DDBJ databases">
        <title>Whole genome sequence of Jiella sp. KSK16Y-1.</title>
        <authorList>
            <person name="Tuo L."/>
        </authorList>
    </citation>
    <scope>NUCLEOTIDE SEQUENCE [LARGE SCALE GENOMIC DNA]</scope>
    <source>
        <strain evidence="2 3">KSK16Y-1</strain>
    </source>
</reference>
<evidence type="ECO:0000313" key="3">
    <source>
        <dbReference type="Proteomes" id="UP000678276"/>
    </source>
</evidence>
<sequence length="198" mass="21795">MVDQSFETILEGVAARHEDKSWRSVLNRASNGMMSVIGMRKGPKIAETVSRTATARAAYEEDFDDEEDFSEFDPPKPEAAQARDTRQETEPPKAAHSAEPGKGRQGSAAQAEAAYAKAVEDAPAPGAPTTDPYEIARELNILTASSVKDLLDARRNFARKNHPDRMPILYRPQANTRMQIANRLIDDAIAKMSGQGRR</sequence>
<feature type="compositionally biased region" description="Low complexity" evidence="1">
    <location>
        <begin position="108"/>
        <end position="131"/>
    </location>
</feature>
<dbReference type="Proteomes" id="UP000678276">
    <property type="component" value="Unassembled WGS sequence"/>
</dbReference>
<comment type="caution">
    <text evidence="2">The sequence shown here is derived from an EMBL/GenBank/DDBJ whole genome shotgun (WGS) entry which is preliminary data.</text>
</comment>
<name>A0ABS4BK67_9HYPH</name>
<feature type="region of interest" description="Disordered" evidence="1">
    <location>
        <begin position="61"/>
        <end position="131"/>
    </location>
</feature>
<evidence type="ECO:0008006" key="4">
    <source>
        <dbReference type="Google" id="ProtNLM"/>
    </source>
</evidence>
<evidence type="ECO:0000313" key="2">
    <source>
        <dbReference type="EMBL" id="MBP0616566.1"/>
    </source>
</evidence>
<evidence type="ECO:0000256" key="1">
    <source>
        <dbReference type="SAM" id="MobiDB-lite"/>
    </source>
</evidence>
<gene>
    <name evidence="2" type="ORF">J6595_13335</name>
</gene>
<keyword evidence="3" id="KW-1185">Reference proteome</keyword>